<evidence type="ECO:0000313" key="1">
    <source>
        <dbReference type="EMBL" id="MBB5286519.1"/>
    </source>
</evidence>
<name>A0A840U3V0_9BACT</name>
<reference evidence="1 2" key="1">
    <citation type="submission" date="2020-08" db="EMBL/GenBank/DDBJ databases">
        <title>Genomic Encyclopedia of Type Strains, Phase IV (KMG-IV): sequencing the most valuable type-strain genomes for metagenomic binning, comparative biology and taxonomic classification.</title>
        <authorList>
            <person name="Goeker M."/>
        </authorList>
    </citation>
    <scope>NUCLEOTIDE SEQUENCE [LARGE SCALE GENOMIC DNA]</scope>
    <source>
        <strain evidence="1 2">DSM 105074</strain>
    </source>
</reference>
<sequence>MRQLLFLLIILLVSCQKDQLGCADVNCTEEYRVITVTLVQPDGSPVRLDSMAVVERGSGANLLPNLSAWEEIRAQGTYPIFEDSFVQEYRNREVELEFRGYLAGQEVVSAVYVVGADCCHVRLVRGDSRIEVEVPEVP</sequence>
<proteinExistence type="predicted"/>
<dbReference type="PROSITE" id="PS51257">
    <property type="entry name" value="PROKAR_LIPOPROTEIN"/>
    <property type="match status" value="1"/>
</dbReference>
<dbReference type="Proteomes" id="UP000557307">
    <property type="component" value="Unassembled WGS sequence"/>
</dbReference>
<organism evidence="1 2">
    <name type="scientific">Rhabdobacter roseus</name>
    <dbReference type="NCBI Taxonomy" id="1655419"/>
    <lineage>
        <taxon>Bacteria</taxon>
        <taxon>Pseudomonadati</taxon>
        <taxon>Bacteroidota</taxon>
        <taxon>Cytophagia</taxon>
        <taxon>Cytophagales</taxon>
        <taxon>Cytophagaceae</taxon>
        <taxon>Rhabdobacter</taxon>
    </lineage>
</organism>
<accession>A0A840U3V0</accession>
<gene>
    <name evidence="1" type="ORF">HNQ92_004680</name>
</gene>
<dbReference type="RefSeq" id="WP_184177732.1">
    <property type="nucleotide sequence ID" value="NZ_JACHGF010000010.1"/>
</dbReference>
<evidence type="ECO:0008006" key="3">
    <source>
        <dbReference type="Google" id="ProtNLM"/>
    </source>
</evidence>
<comment type="caution">
    <text evidence="1">The sequence shown here is derived from an EMBL/GenBank/DDBJ whole genome shotgun (WGS) entry which is preliminary data.</text>
</comment>
<protein>
    <recommendedName>
        <fullName evidence="3">Lipoprotein</fullName>
    </recommendedName>
</protein>
<evidence type="ECO:0000313" key="2">
    <source>
        <dbReference type="Proteomes" id="UP000557307"/>
    </source>
</evidence>
<keyword evidence="2" id="KW-1185">Reference proteome</keyword>
<dbReference type="AlphaFoldDB" id="A0A840U3V0"/>
<dbReference type="EMBL" id="JACHGF010000010">
    <property type="protein sequence ID" value="MBB5286519.1"/>
    <property type="molecule type" value="Genomic_DNA"/>
</dbReference>